<dbReference type="GO" id="GO:0016787">
    <property type="term" value="F:hydrolase activity"/>
    <property type="evidence" value="ECO:0007669"/>
    <property type="project" value="UniProtKB-KW"/>
</dbReference>
<proteinExistence type="predicted"/>
<dbReference type="OrthoDB" id="3514520at2"/>
<reference evidence="1 2" key="1">
    <citation type="submission" date="2019-03" db="EMBL/GenBank/DDBJ databases">
        <title>Genomics of glacier-inhabiting Cryobacterium strains.</title>
        <authorList>
            <person name="Liu Q."/>
            <person name="Xin Y.-H."/>
        </authorList>
    </citation>
    <scope>NUCLEOTIDE SEQUENCE [LARGE SCALE GENOMIC DNA]</scope>
    <source>
        <strain evidence="1 2">RHLS22-1</strain>
    </source>
</reference>
<dbReference type="InterPro" id="IPR051781">
    <property type="entry name" value="Metallo-dep_Hydrolase"/>
</dbReference>
<dbReference type="InterPro" id="IPR032466">
    <property type="entry name" value="Metal_Hydrolase"/>
</dbReference>
<evidence type="ECO:0000313" key="2">
    <source>
        <dbReference type="Proteomes" id="UP000297907"/>
    </source>
</evidence>
<evidence type="ECO:0000313" key="1">
    <source>
        <dbReference type="EMBL" id="TFC02065.1"/>
    </source>
</evidence>
<accession>A0A4R8W7A0</accession>
<dbReference type="EMBL" id="SOFL01000029">
    <property type="protein sequence ID" value="TFC02065.1"/>
    <property type="molecule type" value="Genomic_DNA"/>
</dbReference>
<sequence>MTAILPGFLDAHVHLALIDPARLAGGGIGRVLDLGGWTPAGDPEGRAPNGTAGFPETRFAGQFLGAPGGYPSRQSWAPAGSSCPVASPAEAGGAVQRQAAAGASVIKVTLNSAAGPVLAADTLAAIVAAAHERMLPVAAHTEGPDQAAAAFIAGVDLLAHTPFSEALPIELLGAMAGRITWISTLDIHGWGAPTAAFAVACDNLARFHLVGGRVLYGTDLGNGPLPVGLNRREIEALLACGLSPDDVLAALTADFPGRPDAAGPATTGQVTVIPGDRPADPHDLAGFTDWLLSAHSLPAHSLPAHALPAHSLPTRALPARALTRPNLEDLRS</sequence>
<dbReference type="Gene3D" id="3.20.20.140">
    <property type="entry name" value="Metal-dependent hydrolases"/>
    <property type="match status" value="1"/>
</dbReference>
<dbReference type="AlphaFoldDB" id="A0A4R8W7A0"/>
<dbReference type="SUPFAM" id="SSF51556">
    <property type="entry name" value="Metallo-dependent hydrolases"/>
    <property type="match status" value="1"/>
</dbReference>
<keyword evidence="1" id="KW-0378">Hydrolase</keyword>
<organism evidence="1 2">
    <name type="scientific">Cryobacterium adonitolivorans</name>
    <dbReference type="NCBI Taxonomy" id="1259189"/>
    <lineage>
        <taxon>Bacteria</taxon>
        <taxon>Bacillati</taxon>
        <taxon>Actinomycetota</taxon>
        <taxon>Actinomycetes</taxon>
        <taxon>Micrococcales</taxon>
        <taxon>Microbacteriaceae</taxon>
        <taxon>Cryobacterium</taxon>
    </lineage>
</organism>
<dbReference type="RefSeq" id="WP_134453585.1">
    <property type="nucleotide sequence ID" value="NZ_SOFL01000029.1"/>
</dbReference>
<dbReference type="Proteomes" id="UP000297907">
    <property type="component" value="Unassembled WGS sequence"/>
</dbReference>
<dbReference type="PANTHER" id="PTHR43135:SF3">
    <property type="entry name" value="ALPHA-D-RIBOSE 1-METHYLPHOSPHONATE 5-TRIPHOSPHATE DIPHOSPHATASE"/>
    <property type="match status" value="1"/>
</dbReference>
<keyword evidence="2" id="KW-1185">Reference proteome</keyword>
<dbReference type="PANTHER" id="PTHR43135">
    <property type="entry name" value="ALPHA-D-RIBOSE 1-METHYLPHOSPHONATE 5-TRIPHOSPHATE DIPHOSPHATASE"/>
    <property type="match status" value="1"/>
</dbReference>
<comment type="caution">
    <text evidence="1">The sequence shown here is derived from an EMBL/GenBank/DDBJ whole genome shotgun (WGS) entry which is preliminary data.</text>
</comment>
<protein>
    <submittedName>
        <fullName evidence="1">Amidohydrolase</fullName>
    </submittedName>
</protein>
<gene>
    <name evidence="1" type="ORF">E3O42_08805</name>
</gene>
<name>A0A4R8W7A0_9MICO</name>